<dbReference type="GO" id="GO:0003998">
    <property type="term" value="F:acylphosphatase activity"/>
    <property type="evidence" value="ECO:0007669"/>
    <property type="project" value="UniProtKB-EC"/>
</dbReference>
<comment type="caution">
    <text evidence="9">The sequence shown here is derived from an EMBL/GenBank/DDBJ whole genome shotgun (WGS) entry which is preliminary data.</text>
</comment>
<dbReference type="InterPro" id="IPR020456">
    <property type="entry name" value="Acylphosphatase"/>
</dbReference>
<dbReference type="InterPro" id="IPR001792">
    <property type="entry name" value="Acylphosphatase-like_dom"/>
</dbReference>
<reference evidence="9 10" key="1">
    <citation type="submission" date="2019-05" db="EMBL/GenBank/DDBJ databases">
        <title>The metagenome of a microbial culture collection derived from dairy environment covers the genomic content of the human microbiome.</title>
        <authorList>
            <person name="Roder T."/>
            <person name="Wuthrich D."/>
            <person name="Sattari Z."/>
            <person name="Von Ah U."/>
            <person name="Bar C."/>
            <person name="Ronchi F."/>
            <person name="Macpherson A.J."/>
            <person name="Ganal-Vonarburg S.C."/>
            <person name="Bruggmann R."/>
            <person name="Vergeres G."/>
        </authorList>
    </citation>
    <scope>NUCLEOTIDE SEQUENCE [LARGE SCALE GENOMIC DNA]</scope>
    <source>
        <strain evidence="9 10">FAM 1079</strain>
    </source>
</reference>
<comment type="similarity">
    <text evidence="1 7">Belongs to the acylphosphatase family.</text>
</comment>
<protein>
    <recommendedName>
        <fullName evidence="3 5">Acylphosphatase</fullName>
        <ecNumber evidence="2 5">3.6.1.7</ecNumber>
    </recommendedName>
</protein>
<evidence type="ECO:0000256" key="7">
    <source>
        <dbReference type="RuleBase" id="RU004168"/>
    </source>
</evidence>
<organism evidence="9 10">
    <name type="scientific">Lentilactobacillus parafarraginis</name>
    <dbReference type="NCBI Taxonomy" id="390842"/>
    <lineage>
        <taxon>Bacteria</taxon>
        <taxon>Bacillati</taxon>
        <taxon>Bacillota</taxon>
        <taxon>Bacilli</taxon>
        <taxon>Lactobacillales</taxon>
        <taxon>Lactobacillaceae</taxon>
        <taxon>Lentilactobacillus</taxon>
    </lineage>
</organism>
<dbReference type="InterPro" id="IPR017968">
    <property type="entry name" value="Acylphosphatase_CS"/>
</dbReference>
<evidence type="ECO:0000256" key="6">
    <source>
        <dbReference type="RuleBase" id="RU000553"/>
    </source>
</evidence>
<feature type="domain" description="Acylphosphatase-like" evidence="8">
    <location>
        <begin position="21"/>
        <end position="108"/>
    </location>
</feature>
<dbReference type="Pfam" id="PF00708">
    <property type="entry name" value="Acylphosphatase"/>
    <property type="match status" value="1"/>
</dbReference>
<evidence type="ECO:0000256" key="1">
    <source>
        <dbReference type="ARBA" id="ARBA00005614"/>
    </source>
</evidence>
<dbReference type="EMBL" id="VBSX01000004">
    <property type="protein sequence ID" value="TLQ20687.1"/>
    <property type="molecule type" value="Genomic_DNA"/>
</dbReference>
<dbReference type="PROSITE" id="PS00151">
    <property type="entry name" value="ACYLPHOSPHATASE_2"/>
    <property type="match status" value="1"/>
</dbReference>
<dbReference type="RefSeq" id="WP_056980344.1">
    <property type="nucleotide sequence ID" value="NZ_VBSX01000004.1"/>
</dbReference>
<dbReference type="PANTHER" id="PTHR47268:SF4">
    <property type="entry name" value="ACYLPHOSPHATASE"/>
    <property type="match status" value="1"/>
</dbReference>
<evidence type="ECO:0000313" key="9">
    <source>
        <dbReference type="EMBL" id="TLQ20687.1"/>
    </source>
</evidence>
<dbReference type="PROSITE" id="PS51160">
    <property type="entry name" value="ACYLPHOSPHATASE_3"/>
    <property type="match status" value="1"/>
</dbReference>
<dbReference type="OrthoDB" id="9808093at2"/>
<dbReference type="InterPro" id="IPR036046">
    <property type="entry name" value="Acylphosphatase-like_dom_sf"/>
</dbReference>
<evidence type="ECO:0000313" key="10">
    <source>
        <dbReference type="Proteomes" id="UP000305100"/>
    </source>
</evidence>
<dbReference type="Gene3D" id="3.30.70.100">
    <property type="match status" value="1"/>
</dbReference>
<evidence type="ECO:0000256" key="4">
    <source>
        <dbReference type="ARBA" id="ARBA00047645"/>
    </source>
</evidence>
<evidence type="ECO:0000256" key="3">
    <source>
        <dbReference type="ARBA" id="ARBA00015991"/>
    </source>
</evidence>
<dbReference type="SUPFAM" id="SSF54975">
    <property type="entry name" value="Acylphosphatase/BLUF domain-like"/>
    <property type="match status" value="1"/>
</dbReference>
<dbReference type="Proteomes" id="UP000305100">
    <property type="component" value="Unassembled WGS sequence"/>
</dbReference>
<sequence length="108" mass="11785">MSSLLIKIDEVISVNISSTKTLAIVVTGIVQGVGFRWATIQIANQLAISGWVKNEPDGSVKIIAQGDDDQLTRFIGQIKKPPTPYAKINAVESHYITNSPLKGFKVKY</sequence>
<dbReference type="PROSITE" id="PS00150">
    <property type="entry name" value="ACYLPHOSPHATASE_1"/>
    <property type="match status" value="1"/>
</dbReference>
<evidence type="ECO:0000259" key="8">
    <source>
        <dbReference type="PROSITE" id="PS51160"/>
    </source>
</evidence>
<keyword evidence="5 6" id="KW-0378">Hydrolase</keyword>
<comment type="catalytic activity">
    <reaction evidence="4 5 6">
        <text>an acyl phosphate + H2O = a carboxylate + phosphate + H(+)</text>
        <dbReference type="Rhea" id="RHEA:14965"/>
        <dbReference type="ChEBI" id="CHEBI:15377"/>
        <dbReference type="ChEBI" id="CHEBI:15378"/>
        <dbReference type="ChEBI" id="CHEBI:29067"/>
        <dbReference type="ChEBI" id="CHEBI:43474"/>
        <dbReference type="ChEBI" id="CHEBI:59918"/>
        <dbReference type="EC" id="3.6.1.7"/>
    </reaction>
</comment>
<dbReference type="EC" id="3.6.1.7" evidence="2 5"/>
<evidence type="ECO:0000256" key="5">
    <source>
        <dbReference type="PROSITE-ProRule" id="PRU00520"/>
    </source>
</evidence>
<evidence type="ECO:0000256" key="2">
    <source>
        <dbReference type="ARBA" id="ARBA00012150"/>
    </source>
</evidence>
<gene>
    <name evidence="9" type="ORF">FEZ41_02520</name>
</gene>
<dbReference type="AlphaFoldDB" id="A0A5R9CXV7"/>
<accession>A0A5R9CXV7</accession>
<proteinExistence type="inferred from homology"/>
<dbReference type="PANTHER" id="PTHR47268">
    <property type="entry name" value="ACYLPHOSPHATASE"/>
    <property type="match status" value="1"/>
</dbReference>
<name>A0A5R9CXV7_9LACO</name>
<feature type="active site" evidence="5">
    <location>
        <position position="54"/>
    </location>
</feature>
<feature type="active site" evidence="5">
    <location>
        <position position="36"/>
    </location>
</feature>